<dbReference type="EMBL" id="FXZC01000002">
    <property type="protein sequence ID" value="SMX74968.1"/>
    <property type="molecule type" value="Genomic_DNA"/>
</dbReference>
<reference evidence="2 3" key="1">
    <citation type="submission" date="2017-03" db="EMBL/GenBank/DDBJ databases">
        <authorList>
            <person name="Afonso C.L."/>
            <person name="Miller P.J."/>
            <person name="Scott M.A."/>
            <person name="Spackman E."/>
            <person name="Goraichik I."/>
            <person name="Dimitrov K.M."/>
            <person name="Suarez D.L."/>
            <person name="Swayne D.E."/>
        </authorList>
    </citation>
    <scope>NUCLEOTIDE SEQUENCE [LARGE SCALE GENOMIC DNA]</scope>
    <source>
        <strain evidence="2 3">CIP 102111</strain>
    </source>
</reference>
<evidence type="ECO:0000259" key="1">
    <source>
        <dbReference type="Pfam" id="PF00350"/>
    </source>
</evidence>
<gene>
    <name evidence="2" type="ORF">BC102111_01323</name>
</gene>
<sequence length="565" mass="60023">MTDSGNAVTPPVGGALSDIAKKISETRFTLQTDDAADGRRLLGSLSSEMGDFILPRINRAPAPFLIAVGGSTGAGKSTLVNSLIGRTVSPAGVRRPTTANPIVIHNPADAKHFETATFLGDLPRSSDPETTSPALVLIPDADIAPGTAVLDCPDIDSIAESNRDLARRILMCADLWLFVTTANRYADAAPWALLREAAARSTSVALVLDRVPPEANREVRHHLSHLLSEAGLAQSPIFSVAELPLEDGRLPHAAVYPIQSWIREVSAESESRGRIRRRTLSGAIASLPGRVDALAEAAQSQEDAHAHLERIVDERFRSAHESLATVVTDGRILHGAVNARWQDFVGTGQLFRGLEPTMARMRDRISAAVTGKHDAAAPLHIAILRSAAITLREAAVDVVDVVADDWRRTPAGEALVTSEPALREPTSELEDRVKAAVSGWSNDVNALVRDIGQGKKSKARILSFGVSGVCAVLEYATFWDPAHTSSNDSASRSGAGVALSLAGTIFGEQEAVDIIGSIRDRFLTAAAGIIGDCRTPFDQALRLTAVPTRQSGALRTAGARLEEAL</sequence>
<feature type="domain" description="Dynamin N-terminal" evidence="1">
    <location>
        <begin position="66"/>
        <end position="111"/>
    </location>
</feature>
<dbReference type="InterPro" id="IPR045063">
    <property type="entry name" value="Dynamin_N"/>
</dbReference>
<dbReference type="GeneID" id="99772662"/>
<evidence type="ECO:0000313" key="2">
    <source>
        <dbReference type="EMBL" id="SMX74968.1"/>
    </source>
</evidence>
<dbReference type="AlphaFoldDB" id="A0A2H1IIF9"/>
<evidence type="ECO:0000313" key="3">
    <source>
        <dbReference type="Proteomes" id="UP000234333"/>
    </source>
</evidence>
<accession>A0A2H1IIF9</accession>
<dbReference type="SUPFAM" id="SSF52540">
    <property type="entry name" value="P-loop containing nucleoside triphosphate hydrolases"/>
    <property type="match status" value="1"/>
</dbReference>
<dbReference type="Gene3D" id="3.40.50.300">
    <property type="entry name" value="P-loop containing nucleotide triphosphate hydrolases"/>
    <property type="match status" value="1"/>
</dbReference>
<dbReference type="Proteomes" id="UP000234333">
    <property type="component" value="Unassembled WGS sequence"/>
</dbReference>
<dbReference type="RefSeq" id="WP_227007047.1">
    <property type="nucleotide sequence ID" value="NZ_FXZC01000002.1"/>
</dbReference>
<organism evidence="2 3">
    <name type="scientific">Brevibacterium casei CIP 102111</name>
    <dbReference type="NCBI Taxonomy" id="1255625"/>
    <lineage>
        <taxon>Bacteria</taxon>
        <taxon>Bacillati</taxon>
        <taxon>Actinomycetota</taxon>
        <taxon>Actinomycetes</taxon>
        <taxon>Micrococcales</taxon>
        <taxon>Brevibacteriaceae</taxon>
        <taxon>Brevibacterium</taxon>
    </lineage>
</organism>
<name>A0A2H1IIF9_9MICO</name>
<dbReference type="InterPro" id="IPR027417">
    <property type="entry name" value="P-loop_NTPase"/>
</dbReference>
<proteinExistence type="predicted"/>
<protein>
    <submittedName>
        <fullName evidence="2">Dynamin family protein</fullName>
    </submittedName>
</protein>
<dbReference type="Pfam" id="PF00350">
    <property type="entry name" value="Dynamin_N"/>
    <property type="match status" value="1"/>
</dbReference>